<accession>A0A9W6TZL8</accession>
<keyword evidence="3" id="KW-1185">Reference proteome</keyword>
<reference evidence="2" key="1">
    <citation type="submission" date="2023-04" db="EMBL/GenBank/DDBJ databases">
        <title>Phytophthora fragariaefolia NBRC 109709.</title>
        <authorList>
            <person name="Ichikawa N."/>
            <person name="Sato H."/>
            <person name="Tonouchi N."/>
        </authorList>
    </citation>
    <scope>NUCLEOTIDE SEQUENCE</scope>
    <source>
        <strain evidence="2">NBRC 109709</strain>
    </source>
</reference>
<evidence type="ECO:0000313" key="3">
    <source>
        <dbReference type="Proteomes" id="UP001165121"/>
    </source>
</evidence>
<feature type="compositionally biased region" description="Low complexity" evidence="1">
    <location>
        <begin position="7"/>
        <end position="20"/>
    </location>
</feature>
<sequence>MTKSHWQQGQTHLAQQGQTQPVDPRRANMPQQFFDQAGIMHYAYNSVGLPPLRTSTPLAESNDHTLRGLRNSATTNDGVDKLSYPVAPDDSCDCITFPDAISDAIEWVKCGGDVYWGTFQIMFTDEMCCNLPFNESAVYSNCPSGGDLDTVTEYTLCEIDFTATADDLATDDLDKKIASPRQDAATGGHKTHLHFTVHRLLTFALEAVLALQAPFVA</sequence>
<dbReference type="AlphaFoldDB" id="A0A9W6TZL8"/>
<dbReference type="EMBL" id="BSXT01000247">
    <property type="protein sequence ID" value="GMF22271.1"/>
    <property type="molecule type" value="Genomic_DNA"/>
</dbReference>
<proteinExistence type="predicted"/>
<dbReference type="OrthoDB" id="117674at2759"/>
<protein>
    <submittedName>
        <fullName evidence="2">Unnamed protein product</fullName>
    </submittedName>
</protein>
<evidence type="ECO:0000256" key="1">
    <source>
        <dbReference type="SAM" id="MobiDB-lite"/>
    </source>
</evidence>
<comment type="caution">
    <text evidence="2">The sequence shown here is derived from an EMBL/GenBank/DDBJ whole genome shotgun (WGS) entry which is preliminary data.</text>
</comment>
<feature type="region of interest" description="Disordered" evidence="1">
    <location>
        <begin position="1"/>
        <end position="26"/>
    </location>
</feature>
<evidence type="ECO:0000313" key="2">
    <source>
        <dbReference type="EMBL" id="GMF22271.1"/>
    </source>
</evidence>
<dbReference type="Proteomes" id="UP001165121">
    <property type="component" value="Unassembled WGS sequence"/>
</dbReference>
<gene>
    <name evidence="2" type="ORF">Pfra01_000323200</name>
</gene>
<organism evidence="2 3">
    <name type="scientific">Phytophthora fragariaefolia</name>
    <dbReference type="NCBI Taxonomy" id="1490495"/>
    <lineage>
        <taxon>Eukaryota</taxon>
        <taxon>Sar</taxon>
        <taxon>Stramenopiles</taxon>
        <taxon>Oomycota</taxon>
        <taxon>Peronosporomycetes</taxon>
        <taxon>Peronosporales</taxon>
        <taxon>Peronosporaceae</taxon>
        <taxon>Phytophthora</taxon>
    </lineage>
</organism>
<name>A0A9W6TZL8_9STRA</name>